<sequence length="293" mass="34403">MDTVSFTDILVNVVVPLLSPIDLYNLSCVCRHYAKKIGENDFKARVDSEIEKRLMVVFRENYVEFKKLMSKFNAMVVGLFVVQSMFDEDWHDFSVDIISDGEDRYAIIYRFLDNCSFGSVMKKGDSYYCFTIGIFSVRLSYIYQKQLQVQKYDINKYAYQYTNFGHNIRIYSFKNLVNRVMNIDVEYGFDYFAAYHDKGFRFYLTSDKTKKILSNAELQNMFDSPTNVTVSQIAPSCDIKTNDMTHRFIVQKDELISRVQIAPMETEDIVAYRICDGSLYEKNVFTMLRTCKR</sequence>
<protein>
    <recommendedName>
        <fullName evidence="2">F-box domain-containing protein</fullName>
    </recommendedName>
</protein>
<accession>A0A6C0CAA5</accession>
<name>A0A6C0CAA5_9ZZZZ</name>
<reference evidence="1" key="1">
    <citation type="journal article" date="2020" name="Nature">
        <title>Giant virus diversity and host interactions through global metagenomics.</title>
        <authorList>
            <person name="Schulz F."/>
            <person name="Roux S."/>
            <person name="Paez-Espino D."/>
            <person name="Jungbluth S."/>
            <person name="Walsh D.A."/>
            <person name="Denef V.J."/>
            <person name="McMahon K.D."/>
            <person name="Konstantinidis K.T."/>
            <person name="Eloe-Fadrosh E.A."/>
            <person name="Kyrpides N.C."/>
            <person name="Woyke T."/>
        </authorList>
    </citation>
    <scope>NUCLEOTIDE SEQUENCE</scope>
    <source>
        <strain evidence="1">GVMAG-M-3300020192-26</strain>
    </source>
</reference>
<evidence type="ECO:0008006" key="2">
    <source>
        <dbReference type="Google" id="ProtNLM"/>
    </source>
</evidence>
<organism evidence="1">
    <name type="scientific">viral metagenome</name>
    <dbReference type="NCBI Taxonomy" id="1070528"/>
    <lineage>
        <taxon>unclassified sequences</taxon>
        <taxon>metagenomes</taxon>
        <taxon>organismal metagenomes</taxon>
    </lineage>
</organism>
<dbReference type="EMBL" id="MN739368">
    <property type="protein sequence ID" value="QHT01287.1"/>
    <property type="molecule type" value="Genomic_DNA"/>
</dbReference>
<evidence type="ECO:0000313" key="1">
    <source>
        <dbReference type="EMBL" id="QHT01287.1"/>
    </source>
</evidence>
<proteinExistence type="predicted"/>
<dbReference type="AlphaFoldDB" id="A0A6C0CAA5"/>